<evidence type="ECO:0000256" key="1">
    <source>
        <dbReference type="SAM" id="MobiDB-lite"/>
    </source>
</evidence>
<name>A0AAE1EMS1_PETCI</name>
<feature type="compositionally biased region" description="Basic and acidic residues" evidence="1">
    <location>
        <begin position="29"/>
        <end position="40"/>
    </location>
</feature>
<evidence type="ECO:0000313" key="2">
    <source>
        <dbReference type="EMBL" id="KAK3857759.1"/>
    </source>
</evidence>
<gene>
    <name evidence="2" type="ORF">Pcinc_036007</name>
</gene>
<feature type="compositionally biased region" description="Basic and acidic residues" evidence="1">
    <location>
        <begin position="1"/>
        <end position="13"/>
    </location>
</feature>
<feature type="region of interest" description="Disordered" evidence="1">
    <location>
        <begin position="1"/>
        <end position="80"/>
    </location>
</feature>
<comment type="caution">
    <text evidence="2">The sequence shown here is derived from an EMBL/GenBank/DDBJ whole genome shotgun (WGS) entry which is preliminary data.</text>
</comment>
<accession>A0AAE1EMS1</accession>
<reference evidence="2" key="1">
    <citation type="submission" date="2023-10" db="EMBL/GenBank/DDBJ databases">
        <title>Genome assemblies of two species of porcelain crab, Petrolisthes cinctipes and Petrolisthes manimaculis (Anomura: Porcellanidae).</title>
        <authorList>
            <person name="Angst P."/>
        </authorList>
    </citation>
    <scope>NUCLEOTIDE SEQUENCE</scope>
    <source>
        <strain evidence="2">PB745_01</strain>
        <tissue evidence="2">Gill</tissue>
    </source>
</reference>
<sequence length="80" mass="9247">MRKEVEVGKGKEEVGEEEVWGKGRRGKGGGREEEKVEEGKRKRWRKGRGKGGGREEEKVEEGKKRRVPKENTKDRPIMDN</sequence>
<feature type="compositionally biased region" description="Basic and acidic residues" evidence="1">
    <location>
        <begin position="52"/>
        <end position="80"/>
    </location>
</feature>
<protein>
    <submittedName>
        <fullName evidence="2">Uncharacterized protein</fullName>
    </submittedName>
</protein>
<feature type="compositionally biased region" description="Basic residues" evidence="1">
    <location>
        <begin position="41"/>
        <end position="51"/>
    </location>
</feature>
<dbReference type="EMBL" id="JAWQEG010005525">
    <property type="protein sequence ID" value="KAK3857759.1"/>
    <property type="molecule type" value="Genomic_DNA"/>
</dbReference>
<evidence type="ECO:0000313" key="3">
    <source>
        <dbReference type="Proteomes" id="UP001286313"/>
    </source>
</evidence>
<proteinExistence type="predicted"/>
<organism evidence="2 3">
    <name type="scientific">Petrolisthes cinctipes</name>
    <name type="common">Flat porcelain crab</name>
    <dbReference type="NCBI Taxonomy" id="88211"/>
    <lineage>
        <taxon>Eukaryota</taxon>
        <taxon>Metazoa</taxon>
        <taxon>Ecdysozoa</taxon>
        <taxon>Arthropoda</taxon>
        <taxon>Crustacea</taxon>
        <taxon>Multicrustacea</taxon>
        <taxon>Malacostraca</taxon>
        <taxon>Eumalacostraca</taxon>
        <taxon>Eucarida</taxon>
        <taxon>Decapoda</taxon>
        <taxon>Pleocyemata</taxon>
        <taxon>Anomura</taxon>
        <taxon>Galatheoidea</taxon>
        <taxon>Porcellanidae</taxon>
        <taxon>Petrolisthes</taxon>
    </lineage>
</organism>
<dbReference type="AlphaFoldDB" id="A0AAE1EMS1"/>
<dbReference type="Proteomes" id="UP001286313">
    <property type="component" value="Unassembled WGS sequence"/>
</dbReference>
<keyword evidence="3" id="KW-1185">Reference proteome</keyword>